<dbReference type="OrthoDB" id="6505688at2"/>
<dbReference type="AlphaFoldDB" id="A0A1X1EN75"/>
<protein>
    <submittedName>
        <fullName evidence="1">Uncharacterized protein</fullName>
    </submittedName>
</protein>
<sequence length="75" mass="8568">MTDSQNEDELIKSTYWEACRLTGMVCLSKAGNGEEISREEIKRDLLLLLREQVNKTDEAEPALIFAIEQLMEPPL</sequence>
<dbReference type="Proteomes" id="UP000193749">
    <property type="component" value="Unassembled WGS sequence"/>
</dbReference>
<name>A0A1X1EN75_PANCY</name>
<evidence type="ECO:0000313" key="1">
    <source>
        <dbReference type="EMBL" id="ORM90349.1"/>
    </source>
</evidence>
<proteinExistence type="predicted"/>
<gene>
    <name evidence="1" type="ORF">HA50_26380</name>
</gene>
<accession>A0A1X1EN75</accession>
<comment type="caution">
    <text evidence="1">The sequence shown here is derived from an EMBL/GenBank/DDBJ whole genome shotgun (WGS) entry which is preliminary data.</text>
</comment>
<reference evidence="1 2" key="1">
    <citation type="journal article" date="2017" name="Antonie Van Leeuwenhoek">
        <title>Phylogenomic resolution of the bacterial genus Pantoea and its relationship with Erwinia and Tatumella.</title>
        <authorList>
            <person name="Palmer M."/>
            <person name="Steenkamp E.T."/>
            <person name="Coetzee M.P."/>
            <person name="Chan W.Y."/>
            <person name="van Zyl E."/>
            <person name="De Maayer P."/>
            <person name="Coutinho T.A."/>
            <person name="Blom J."/>
            <person name="Smits T.H."/>
            <person name="Duffy B."/>
            <person name="Venter S.N."/>
        </authorList>
    </citation>
    <scope>NUCLEOTIDE SEQUENCE [LARGE SCALE GENOMIC DNA]</scope>
    <source>
        <strain evidence="1 2">LMG 2657</strain>
    </source>
</reference>
<dbReference type="EMBL" id="MLJI01000002">
    <property type="protein sequence ID" value="ORM90349.1"/>
    <property type="molecule type" value="Genomic_DNA"/>
</dbReference>
<keyword evidence="2" id="KW-1185">Reference proteome</keyword>
<dbReference type="RefSeq" id="WP_084880270.1">
    <property type="nucleotide sequence ID" value="NZ_JAGGMY010000007.1"/>
</dbReference>
<evidence type="ECO:0000313" key="2">
    <source>
        <dbReference type="Proteomes" id="UP000193749"/>
    </source>
</evidence>
<organism evidence="1 2">
    <name type="scientific">Pantoea cypripedii</name>
    <name type="common">Pectobacterium cypripedii</name>
    <name type="synonym">Erwinia cypripedii</name>
    <dbReference type="NCBI Taxonomy" id="55209"/>
    <lineage>
        <taxon>Bacteria</taxon>
        <taxon>Pseudomonadati</taxon>
        <taxon>Pseudomonadota</taxon>
        <taxon>Gammaproteobacteria</taxon>
        <taxon>Enterobacterales</taxon>
        <taxon>Erwiniaceae</taxon>
        <taxon>Pantoea</taxon>
    </lineage>
</organism>